<evidence type="ECO:0000256" key="1">
    <source>
        <dbReference type="SAM" id="Phobius"/>
    </source>
</evidence>
<keyword evidence="1" id="KW-1133">Transmembrane helix</keyword>
<reference evidence="2 3" key="1">
    <citation type="submission" date="2019-10" db="EMBL/GenBank/DDBJ databases">
        <title>The Genome Sequence of Clostridium tarantellae Isolated from Fish Brain.</title>
        <authorList>
            <person name="Bano L."/>
            <person name="Kiel M."/>
            <person name="Sales G."/>
            <person name="Doxey A.C."/>
            <person name="Mansfield M.J."/>
            <person name="Schiavone M."/>
            <person name="Rossetto O."/>
            <person name="Pirazzini M."/>
            <person name="Dobrindt U."/>
            <person name="Montecucco C."/>
        </authorList>
    </citation>
    <scope>NUCLEOTIDE SEQUENCE [LARGE SCALE GENOMIC DNA]</scope>
    <source>
        <strain evidence="2 3">DSM 3997</strain>
    </source>
</reference>
<dbReference type="EMBL" id="WHJC01000383">
    <property type="protein sequence ID" value="MPQ44981.1"/>
    <property type="molecule type" value="Genomic_DNA"/>
</dbReference>
<evidence type="ECO:0000313" key="2">
    <source>
        <dbReference type="EMBL" id="MPQ44981.1"/>
    </source>
</evidence>
<feature type="transmembrane region" description="Helical" evidence="1">
    <location>
        <begin position="26"/>
        <end position="45"/>
    </location>
</feature>
<protein>
    <submittedName>
        <fullName evidence="2">Uncharacterized protein</fullName>
    </submittedName>
</protein>
<comment type="caution">
    <text evidence="2">The sequence shown here is derived from an EMBL/GenBank/DDBJ whole genome shotgun (WGS) entry which is preliminary data.</text>
</comment>
<keyword evidence="1" id="KW-0812">Transmembrane</keyword>
<name>A0A6I1MVX9_9CLOT</name>
<dbReference type="RefSeq" id="WP_152891900.1">
    <property type="nucleotide sequence ID" value="NZ_WHJC01000383.1"/>
</dbReference>
<evidence type="ECO:0000313" key="3">
    <source>
        <dbReference type="Proteomes" id="UP000430345"/>
    </source>
</evidence>
<feature type="transmembrane region" description="Helical" evidence="1">
    <location>
        <begin position="57"/>
        <end position="75"/>
    </location>
</feature>
<gene>
    <name evidence="2" type="ORF">GBZ86_14725</name>
</gene>
<proteinExistence type="predicted"/>
<dbReference type="AlphaFoldDB" id="A0A6I1MVX9"/>
<keyword evidence="1" id="KW-0472">Membrane</keyword>
<keyword evidence="3" id="KW-1185">Reference proteome</keyword>
<sequence length="83" mass="9666">MLKTLLNNRFFNFLKNKNVNSYEGEIFCLLAIGKLVTFLLLLYLATNLKPINTINPLVVLIESTLLIGIFFRIFLLHKKQLHM</sequence>
<dbReference type="Proteomes" id="UP000430345">
    <property type="component" value="Unassembled WGS sequence"/>
</dbReference>
<organism evidence="2 3">
    <name type="scientific">Clostridium tarantellae</name>
    <dbReference type="NCBI Taxonomy" id="39493"/>
    <lineage>
        <taxon>Bacteria</taxon>
        <taxon>Bacillati</taxon>
        <taxon>Bacillota</taxon>
        <taxon>Clostridia</taxon>
        <taxon>Eubacteriales</taxon>
        <taxon>Clostridiaceae</taxon>
        <taxon>Clostridium</taxon>
    </lineage>
</organism>
<accession>A0A6I1MVX9</accession>